<evidence type="ECO:0000313" key="1">
    <source>
        <dbReference type="EMBL" id="KAF0749515.1"/>
    </source>
</evidence>
<protein>
    <submittedName>
        <fullName evidence="1">Uncharacterized protein</fullName>
    </submittedName>
</protein>
<comment type="caution">
    <text evidence="1">The sequence shown here is derived from an EMBL/GenBank/DDBJ whole genome shotgun (WGS) entry which is preliminary data.</text>
</comment>
<dbReference type="Proteomes" id="UP000478052">
    <property type="component" value="Unassembled WGS sequence"/>
</dbReference>
<sequence>MLIERSIYILVQASKVVSMWAYRQHLLLLSKQYVTKLKKKKKQLKCFELSVISVVDEGKKEHFDLLLITNGDKSHYTFISDFSRLIRAQKTAQKETVIFCKRYFTSFSNRPLKNKPYGQTALDQHKLICGTHKPILPDMPAAGTMLEFDGWGKTQCHLIFIYTDFKALLYVKTTENIPTDLLEKYDIPISPIIYRGNESRQDVAKRFVNEMTNIA</sequence>
<dbReference type="OrthoDB" id="6620350at2759"/>
<dbReference type="PANTHER" id="PTHR31511">
    <property type="entry name" value="PROTEIN CBG23764"/>
    <property type="match status" value="1"/>
</dbReference>
<gene>
    <name evidence="1" type="ORF">FWK35_00022830</name>
</gene>
<proteinExistence type="predicted"/>
<evidence type="ECO:0000313" key="2">
    <source>
        <dbReference type="Proteomes" id="UP000478052"/>
    </source>
</evidence>
<keyword evidence="2" id="KW-1185">Reference proteome</keyword>
<name>A0A6G0Y5M6_APHCR</name>
<dbReference type="AlphaFoldDB" id="A0A6G0Y5M6"/>
<accession>A0A6G0Y5M6</accession>
<organism evidence="1 2">
    <name type="scientific">Aphis craccivora</name>
    <name type="common">Cowpea aphid</name>
    <dbReference type="NCBI Taxonomy" id="307492"/>
    <lineage>
        <taxon>Eukaryota</taxon>
        <taxon>Metazoa</taxon>
        <taxon>Ecdysozoa</taxon>
        <taxon>Arthropoda</taxon>
        <taxon>Hexapoda</taxon>
        <taxon>Insecta</taxon>
        <taxon>Pterygota</taxon>
        <taxon>Neoptera</taxon>
        <taxon>Paraneoptera</taxon>
        <taxon>Hemiptera</taxon>
        <taxon>Sternorrhyncha</taxon>
        <taxon>Aphidomorpha</taxon>
        <taxon>Aphidoidea</taxon>
        <taxon>Aphididae</taxon>
        <taxon>Aphidini</taxon>
        <taxon>Aphis</taxon>
        <taxon>Aphis</taxon>
    </lineage>
</organism>
<dbReference type="EMBL" id="VUJU01006068">
    <property type="protein sequence ID" value="KAF0749515.1"/>
    <property type="molecule type" value="Genomic_DNA"/>
</dbReference>
<reference evidence="1 2" key="1">
    <citation type="submission" date="2019-08" db="EMBL/GenBank/DDBJ databases">
        <title>Whole genome of Aphis craccivora.</title>
        <authorList>
            <person name="Voronova N.V."/>
            <person name="Shulinski R.S."/>
            <person name="Bandarenka Y.V."/>
            <person name="Zhorov D.G."/>
            <person name="Warner D."/>
        </authorList>
    </citation>
    <scope>NUCLEOTIDE SEQUENCE [LARGE SCALE GENOMIC DNA]</scope>
    <source>
        <strain evidence="1">180601</strain>
        <tissue evidence="1">Whole Body</tissue>
    </source>
</reference>
<dbReference type="PANTHER" id="PTHR31511:SF12">
    <property type="entry name" value="RHO TERMINATION FACTOR N-TERMINAL DOMAIN-CONTAINING PROTEIN"/>
    <property type="match status" value="1"/>
</dbReference>